<feature type="compositionally biased region" description="Low complexity" evidence="1">
    <location>
        <begin position="208"/>
        <end position="226"/>
    </location>
</feature>
<feature type="region of interest" description="Disordered" evidence="1">
    <location>
        <begin position="197"/>
        <end position="266"/>
    </location>
</feature>
<dbReference type="Proteomes" id="UP000266841">
    <property type="component" value="Unassembled WGS sequence"/>
</dbReference>
<dbReference type="OrthoDB" id="56552at2759"/>
<protein>
    <submittedName>
        <fullName evidence="3">Uncharacterized protein</fullName>
    </submittedName>
</protein>
<proteinExistence type="predicted"/>
<keyword evidence="4" id="KW-1185">Reference proteome</keyword>
<organism evidence="3 4">
    <name type="scientific">Thalassiosira oceanica</name>
    <name type="common">Marine diatom</name>
    <dbReference type="NCBI Taxonomy" id="159749"/>
    <lineage>
        <taxon>Eukaryota</taxon>
        <taxon>Sar</taxon>
        <taxon>Stramenopiles</taxon>
        <taxon>Ochrophyta</taxon>
        <taxon>Bacillariophyta</taxon>
        <taxon>Coscinodiscophyceae</taxon>
        <taxon>Thalassiosirophycidae</taxon>
        <taxon>Thalassiosirales</taxon>
        <taxon>Thalassiosiraceae</taxon>
        <taxon>Thalassiosira</taxon>
    </lineage>
</organism>
<evidence type="ECO:0000313" key="4">
    <source>
        <dbReference type="Proteomes" id="UP000266841"/>
    </source>
</evidence>
<comment type="caution">
    <text evidence="3">The sequence shown here is derived from an EMBL/GenBank/DDBJ whole genome shotgun (WGS) entry which is preliminary data.</text>
</comment>
<feature type="region of interest" description="Disordered" evidence="1">
    <location>
        <begin position="32"/>
        <end position="54"/>
    </location>
</feature>
<feature type="signal peptide" evidence="2">
    <location>
        <begin position="1"/>
        <end position="18"/>
    </location>
</feature>
<feature type="chain" id="PRO_5003837703" evidence="2">
    <location>
        <begin position="19"/>
        <end position="266"/>
    </location>
</feature>
<sequence length="266" mass="28440">MKLFTAIAFACNLASARSTPFVAQLDRFSDGQRLPYDDATPDAGRNAENPKHRGQAWVPTSVASYIQTAALGAGRGGTSSIELGIFGSSEARRQATETSSVLPLTTVTGTTDEHVDHLEAGAGPTVPTYDVVAFVFLNTNPDAHFELDGDCVPVVENSLVAFNGGQSKHRTVVNGGEVRLLGPFHAKSMEPVGNCGDPGFPPCPTPPTTTTTTTTPRRATTTTPPRGKSGKGPKSEKVRRLRARRVRKEELEDFGKELKGFEDEED</sequence>
<feature type="compositionally biased region" description="Basic and acidic residues" evidence="1">
    <location>
        <begin position="247"/>
        <end position="266"/>
    </location>
</feature>
<reference evidence="3 4" key="1">
    <citation type="journal article" date="2012" name="Genome Biol.">
        <title>Genome and low-iron response of an oceanic diatom adapted to chronic iron limitation.</title>
        <authorList>
            <person name="Lommer M."/>
            <person name="Specht M."/>
            <person name="Roy A.S."/>
            <person name="Kraemer L."/>
            <person name="Andreson R."/>
            <person name="Gutowska M.A."/>
            <person name="Wolf J."/>
            <person name="Bergner S.V."/>
            <person name="Schilhabel M.B."/>
            <person name="Klostermeier U.C."/>
            <person name="Beiko R.G."/>
            <person name="Rosenstiel P."/>
            <person name="Hippler M."/>
            <person name="Laroche J."/>
        </authorList>
    </citation>
    <scope>NUCLEOTIDE SEQUENCE [LARGE SCALE GENOMIC DNA]</scope>
    <source>
        <strain evidence="3 4">CCMP1005</strain>
    </source>
</reference>
<evidence type="ECO:0000256" key="1">
    <source>
        <dbReference type="SAM" id="MobiDB-lite"/>
    </source>
</evidence>
<dbReference type="EMBL" id="AGNL01003414">
    <property type="protein sequence ID" value="EJK74718.1"/>
    <property type="molecule type" value="Genomic_DNA"/>
</dbReference>
<evidence type="ECO:0000313" key="3">
    <source>
        <dbReference type="EMBL" id="EJK74718.1"/>
    </source>
</evidence>
<gene>
    <name evidence="3" type="ORF">THAOC_03584</name>
</gene>
<keyword evidence="2" id="KW-0732">Signal</keyword>
<dbReference type="AlphaFoldDB" id="K0T7K3"/>
<name>K0T7K3_THAOC</name>
<accession>K0T7K3</accession>
<evidence type="ECO:0000256" key="2">
    <source>
        <dbReference type="SAM" id="SignalP"/>
    </source>
</evidence>